<dbReference type="EMBL" id="LC738876">
    <property type="protein sequence ID" value="BDT62560.1"/>
    <property type="molecule type" value="Genomic_DNA"/>
</dbReference>
<name>A0A9C7EYN5_9VIRU</name>
<sequence length="343" mass="40673">MNYNQIYSQELAVMLSSVPLHKHEDVSNLLSNCAEEEEERLQSIMKTNNIYNNAIIKKLALKKCLPIAIARLVMDIWSHSMQEHVEILLLKMAIDQEMLRDYDLPHVTYLNSTVHPRNEWNDWKIENCNEIVLLLWDVFGIRKHYNQVYSDRKIFMDMYNKLAQIKPKLLESLPGNVADRHDLSLFSLDQAIGYTLFNVHNCPHRLALAAYKLHINNEPHHPEMWSFSHTALEKKKKMELWWKTEARENFYHFDPMQLPDNLTFEYMPFSFLLEYYISVVAETSKKNGIEYENMPLLYFTQVTREDLGKIPDKQKACIIEFIKHLKDRPHYINLGCIQANLDW</sequence>
<organism evidence="1">
    <name type="scientific">Metapenaeus ensis majanivirus</name>
    <dbReference type="NCBI Taxonomy" id="2984279"/>
    <lineage>
        <taxon>Viruses</taxon>
        <taxon>Viruses incertae sedis</taxon>
        <taxon>Naldaviricetes</taxon>
        <taxon>Nimaviridae</taxon>
    </lineage>
</organism>
<accession>A0A9C7EYN5</accession>
<protein>
    <submittedName>
        <fullName evidence="1">Uncharacterized protein</fullName>
    </submittedName>
</protein>
<reference evidence="1" key="1">
    <citation type="submission" date="2022-10" db="EMBL/GenBank/DDBJ databases">
        <title>Genome sequences of endogenous nimaviruses in decapod crustaceans.</title>
        <authorList>
            <person name="Kawato S."/>
            <person name="Nozaki R."/>
            <person name="Kondo H."/>
            <person name="Hirono I."/>
        </authorList>
    </citation>
    <scope>NUCLEOTIDE SEQUENCE</scope>
    <source>
        <strain evidence="1">Mikawa-1</strain>
    </source>
</reference>
<evidence type="ECO:0000313" key="1">
    <source>
        <dbReference type="EMBL" id="BDT62560.1"/>
    </source>
</evidence>
<proteinExistence type="predicted"/>